<evidence type="ECO:0000313" key="3">
    <source>
        <dbReference type="Proteomes" id="UP000269289"/>
    </source>
</evidence>
<dbReference type="Pfam" id="PF00248">
    <property type="entry name" value="Aldo_ket_red"/>
    <property type="match status" value="1"/>
</dbReference>
<feature type="domain" description="NADP-dependent oxidoreductase" evidence="1">
    <location>
        <begin position="10"/>
        <end position="319"/>
    </location>
</feature>
<dbReference type="SUPFAM" id="SSF51430">
    <property type="entry name" value="NAD(P)-linked oxidoreductase"/>
    <property type="match status" value="1"/>
</dbReference>
<dbReference type="Proteomes" id="UP000269289">
    <property type="component" value="Unassembled WGS sequence"/>
</dbReference>
<proteinExistence type="predicted"/>
<dbReference type="PANTHER" id="PTHR43364">
    <property type="entry name" value="NADH-SPECIFIC METHYLGLYOXAL REDUCTASE-RELATED"/>
    <property type="match status" value="1"/>
</dbReference>
<keyword evidence="3" id="KW-1185">Reference proteome</keyword>
<evidence type="ECO:0000259" key="1">
    <source>
        <dbReference type="Pfam" id="PF00248"/>
    </source>
</evidence>
<dbReference type="InterPro" id="IPR050523">
    <property type="entry name" value="AKR_Detox_Biosynth"/>
</dbReference>
<dbReference type="InterPro" id="IPR036812">
    <property type="entry name" value="NAD(P)_OxRdtase_dom_sf"/>
</dbReference>
<dbReference type="EMBL" id="RFFI01000033">
    <property type="protein sequence ID" value="RMI12611.1"/>
    <property type="molecule type" value="Genomic_DNA"/>
</dbReference>
<organism evidence="2 3">
    <name type="scientific">Cellulomonas triticagri</name>
    <dbReference type="NCBI Taxonomy" id="2483352"/>
    <lineage>
        <taxon>Bacteria</taxon>
        <taxon>Bacillati</taxon>
        <taxon>Actinomycetota</taxon>
        <taxon>Actinomycetes</taxon>
        <taxon>Micrococcales</taxon>
        <taxon>Cellulomonadaceae</taxon>
        <taxon>Cellulomonas</taxon>
    </lineage>
</organism>
<dbReference type="RefSeq" id="WP_122148887.1">
    <property type="nucleotide sequence ID" value="NZ_RFFI01000033.1"/>
</dbReference>
<name>A0A3M2JKC9_9CELL</name>
<protein>
    <submittedName>
        <fullName evidence="2">Aldo/keto reductase</fullName>
    </submittedName>
</protein>
<dbReference type="AlphaFoldDB" id="A0A3M2JKC9"/>
<gene>
    <name evidence="2" type="ORF">EBM89_07835</name>
</gene>
<reference evidence="2 3" key="1">
    <citation type="submission" date="2018-10" db="EMBL/GenBank/DDBJ databases">
        <title>Isolation, diversity and antifungal activity of actinobacteria from wheat.</title>
        <authorList>
            <person name="Han C."/>
        </authorList>
    </citation>
    <scope>NUCLEOTIDE SEQUENCE [LARGE SCALE GENOMIC DNA]</scope>
    <source>
        <strain evidence="2 3">NEAU-YY56</strain>
    </source>
</reference>
<dbReference type="PANTHER" id="PTHR43364:SF6">
    <property type="entry name" value="OXIDOREDUCTASE-RELATED"/>
    <property type="match status" value="1"/>
</dbReference>
<dbReference type="Gene3D" id="3.20.20.100">
    <property type="entry name" value="NADP-dependent oxidoreductase domain"/>
    <property type="match status" value="1"/>
</dbReference>
<dbReference type="GO" id="GO:0005829">
    <property type="term" value="C:cytosol"/>
    <property type="evidence" value="ECO:0007669"/>
    <property type="project" value="TreeGrafter"/>
</dbReference>
<sequence length="320" mass="34583">MTTTPAPVPPIALGAMLFGTRLDEDRSFALLDAYVAAGGGWIDTADCYAFWEHDSGHGGQSEALLGRWLAARPGVRERVRLSTKVGCEPLWPGSFPERTTGLGADVVRRVARQSLERMGVDHLDLLWAHRDDRATPLDEIVAGFGGLVADGTVARWGFSNTALWRVERAAGLADAAGLARPTALQLRYSYLQPRPMVRGRLHDHRFGWVTDEVLDYAASDPEVAVWAYSPLLSGAYDRADRAPAEGYDHPGTTRRRAVLAEVADEVGASRSEVVLAWLVAGTPQVVPVAGVSTPAQLDAALAGVRLVLTADQRERLDAAW</sequence>
<comment type="caution">
    <text evidence="2">The sequence shown here is derived from an EMBL/GenBank/DDBJ whole genome shotgun (WGS) entry which is preliminary data.</text>
</comment>
<dbReference type="OrthoDB" id="9768793at2"/>
<dbReference type="InterPro" id="IPR023210">
    <property type="entry name" value="NADP_OxRdtase_dom"/>
</dbReference>
<evidence type="ECO:0000313" key="2">
    <source>
        <dbReference type="EMBL" id="RMI12611.1"/>
    </source>
</evidence>
<accession>A0A3M2JKC9</accession>